<dbReference type="GO" id="GO:0016567">
    <property type="term" value="P:protein ubiquitination"/>
    <property type="evidence" value="ECO:0007669"/>
    <property type="project" value="InterPro"/>
</dbReference>
<keyword evidence="11" id="KW-0862">Zinc</keyword>
<evidence type="ECO:0000256" key="9">
    <source>
        <dbReference type="ARBA" id="ARBA00022771"/>
    </source>
</evidence>
<evidence type="ECO:0000256" key="10">
    <source>
        <dbReference type="ARBA" id="ARBA00022786"/>
    </source>
</evidence>
<evidence type="ECO:0000256" key="12">
    <source>
        <dbReference type="PROSITE-ProRule" id="PRU00175"/>
    </source>
</evidence>
<evidence type="ECO:0000256" key="8">
    <source>
        <dbReference type="ARBA" id="ARBA00022737"/>
    </source>
</evidence>
<dbReference type="FunFam" id="3.30.40.10:FF:000230">
    <property type="entry name" value="RBR-type E3 ubiquitin transferase"/>
    <property type="match status" value="1"/>
</dbReference>
<dbReference type="GO" id="GO:0008270">
    <property type="term" value="F:zinc ion binding"/>
    <property type="evidence" value="ECO:0007669"/>
    <property type="project" value="UniProtKB-KW"/>
</dbReference>
<reference evidence="15 16" key="1">
    <citation type="journal article" date="2022" name="Nat. Plants">
        <title>Genomes of leafy and leafless Platanthera orchids illuminate the evolution of mycoheterotrophy.</title>
        <authorList>
            <person name="Li M.H."/>
            <person name="Liu K.W."/>
            <person name="Li Z."/>
            <person name="Lu H.C."/>
            <person name="Ye Q.L."/>
            <person name="Zhang D."/>
            <person name="Wang J.Y."/>
            <person name="Li Y.F."/>
            <person name="Zhong Z.M."/>
            <person name="Liu X."/>
            <person name="Yu X."/>
            <person name="Liu D.K."/>
            <person name="Tu X.D."/>
            <person name="Liu B."/>
            <person name="Hao Y."/>
            <person name="Liao X.Y."/>
            <person name="Jiang Y.T."/>
            <person name="Sun W.H."/>
            <person name="Chen J."/>
            <person name="Chen Y.Q."/>
            <person name="Ai Y."/>
            <person name="Zhai J.W."/>
            <person name="Wu S.S."/>
            <person name="Zhou Z."/>
            <person name="Hsiao Y.Y."/>
            <person name="Wu W.L."/>
            <person name="Chen Y.Y."/>
            <person name="Lin Y.F."/>
            <person name="Hsu J.L."/>
            <person name="Li C.Y."/>
            <person name="Wang Z.W."/>
            <person name="Zhao X."/>
            <person name="Zhong W.Y."/>
            <person name="Ma X.K."/>
            <person name="Ma L."/>
            <person name="Huang J."/>
            <person name="Chen G.Z."/>
            <person name="Huang M.Z."/>
            <person name="Huang L."/>
            <person name="Peng D.H."/>
            <person name="Luo Y.B."/>
            <person name="Zou S.Q."/>
            <person name="Chen S.P."/>
            <person name="Lan S."/>
            <person name="Tsai W.C."/>
            <person name="Van de Peer Y."/>
            <person name="Liu Z.J."/>
        </authorList>
    </citation>
    <scope>NUCLEOTIDE SEQUENCE [LARGE SCALE GENOMIC DNA]</scope>
    <source>
        <strain evidence="15">Lor287</strain>
    </source>
</reference>
<evidence type="ECO:0000259" key="13">
    <source>
        <dbReference type="PROSITE" id="PS50089"/>
    </source>
</evidence>
<evidence type="ECO:0000256" key="6">
    <source>
        <dbReference type="ARBA" id="ARBA00022679"/>
    </source>
</evidence>
<evidence type="ECO:0000256" key="1">
    <source>
        <dbReference type="ARBA" id="ARBA00001798"/>
    </source>
</evidence>
<dbReference type="InterPro" id="IPR001841">
    <property type="entry name" value="Znf_RING"/>
</dbReference>
<evidence type="ECO:0000313" key="16">
    <source>
        <dbReference type="Proteomes" id="UP001418222"/>
    </source>
</evidence>
<accession>A0AAP0BV50</accession>
<evidence type="ECO:0000256" key="7">
    <source>
        <dbReference type="ARBA" id="ARBA00022723"/>
    </source>
</evidence>
<comment type="similarity">
    <text evidence="4">Belongs to the RBR family. Ariadne subfamily.</text>
</comment>
<dbReference type="Pfam" id="PF01485">
    <property type="entry name" value="IBR"/>
    <property type="match status" value="1"/>
</dbReference>
<dbReference type="PANTHER" id="PTHR11685">
    <property type="entry name" value="RBR FAMILY RING FINGER AND IBR DOMAIN-CONTAINING"/>
    <property type="match status" value="1"/>
</dbReference>
<name>A0AAP0BV50_9ASPA</name>
<keyword evidence="9 12" id="KW-0863">Zinc-finger</keyword>
<dbReference type="CDD" id="cd22582">
    <property type="entry name" value="BRcat_RBR_unk"/>
    <property type="match status" value="1"/>
</dbReference>
<organism evidence="15 16">
    <name type="scientific">Platanthera zijinensis</name>
    <dbReference type="NCBI Taxonomy" id="2320716"/>
    <lineage>
        <taxon>Eukaryota</taxon>
        <taxon>Viridiplantae</taxon>
        <taxon>Streptophyta</taxon>
        <taxon>Embryophyta</taxon>
        <taxon>Tracheophyta</taxon>
        <taxon>Spermatophyta</taxon>
        <taxon>Magnoliopsida</taxon>
        <taxon>Liliopsida</taxon>
        <taxon>Asparagales</taxon>
        <taxon>Orchidaceae</taxon>
        <taxon>Orchidoideae</taxon>
        <taxon>Orchideae</taxon>
        <taxon>Orchidinae</taxon>
        <taxon>Platanthera</taxon>
    </lineage>
</organism>
<evidence type="ECO:0000256" key="11">
    <source>
        <dbReference type="ARBA" id="ARBA00022833"/>
    </source>
</evidence>
<dbReference type="EC" id="2.3.2.31" evidence="5"/>
<dbReference type="InterPro" id="IPR044066">
    <property type="entry name" value="TRIAD_supradom"/>
</dbReference>
<gene>
    <name evidence="15" type="ORF">KSP39_PZI003668</name>
</gene>
<dbReference type="AlphaFoldDB" id="A0AAP0BV50"/>
<keyword evidence="10" id="KW-0833">Ubl conjugation pathway</keyword>
<feature type="domain" description="RING-type" evidence="13">
    <location>
        <begin position="19"/>
        <end position="64"/>
    </location>
</feature>
<keyword evidence="8" id="KW-0677">Repeat</keyword>
<evidence type="ECO:0000256" key="4">
    <source>
        <dbReference type="ARBA" id="ARBA00005884"/>
    </source>
</evidence>
<comment type="cofactor">
    <cofactor evidence="2">
        <name>Zn(2+)</name>
        <dbReference type="ChEBI" id="CHEBI:29105"/>
    </cofactor>
</comment>
<keyword evidence="16" id="KW-1185">Reference proteome</keyword>
<comment type="function">
    <text evidence="3">Might act as an E3 ubiquitin-protein ligase, or as part of E3 complex, which accepts ubiquitin from specific E2 ubiquitin-conjugating enzymes and then transfers it to substrates.</text>
</comment>
<evidence type="ECO:0000256" key="5">
    <source>
        <dbReference type="ARBA" id="ARBA00012251"/>
    </source>
</evidence>
<keyword evidence="7" id="KW-0479">Metal-binding</keyword>
<feature type="domain" description="RING-type" evidence="14">
    <location>
        <begin position="15"/>
        <end position="209"/>
    </location>
</feature>
<dbReference type="GO" id="GO:0061630">
    <property type="term" value="F:ubiquitin protein ligase activity"/>
    <property type="evidence" value="ECO:0007669"/>
    <property type="project" value="UniProtKB-EC"/>
</dbReference>
<keyword evidence="6" id="KW-0808">Transferase</keyword>
<proteinExistence type="inferred from homology"/>
<dbReference type="PROSITE" id="PS50089">
    <property type="entry name" value="ZF_RING_2"/>
    <property type="match status" value="1"/>
</dbReference>
<dbReference type="Gene3D" id="3.30.40.10">
    <property type="entry name" value="Zinc/RING finger domain, C3HC4 (zinc finger)"/>
    <property type="match status" value="1"/>
</dbReference>
<sequence>MELGDSSSCSFSPRFDSHCQICTDPNHPYEPFAIEGCRHTYCKICLSQYVSSKVRKNELLIKCPNPDCRNGKLEPATCSPILEDGLFDRWCAMLCESMVENKFYCPFRDCSALMINDAEAAMKEAECPHCNRLFCAQCWVPWHAGISCTDFQAHFNSIQSNEDSVLLNLAKNNPNCKFFVEKTDEQCRYFISYLLSVQISKCFLDFLIL</sequence>
<evidence type="ECO:0000313" key="15">
    <source>
        <dbReference type="EMBL" id="KAK8951165.1"/>
    </source>
</evidence>
<dbReference type="InterPro" id="IPR031127">
    <property type="entry name" value="E3_UB_ligase_RBR"/>
</dbReference>
<dbReference type="EMBL" id="JBBWWQ010000003">
    <property type="protein sequence ID" value="KAK8951165.1"/>
    <property type="molecule type" value="Genomic_DNA"/>
</dbReference>
<dbReference type="PROSITE" id="PS51873">
    <property type="entry name" value="TRIAD"/>
    <property type="match status" value="1"/>
</dbReference>
<protein>
    <recommendedName>
        <fullName evidence="5">RBR-type E3 ubiquitin transferase</fullName>
        <ecNumber evidence="5">2.3.2.31</ecNumber>
    </recommendedName>
</protein>
<dbReference type="SUPFAM" id="SSF57850">
    <property type="entry name" value="RING/U-box"/>
    <property type="match status" value="2"/>
</dbReference>
<dbReference type="Proteomes" id="UP001418222">
    <property type="component" value="Unassembled WGS sequence"/>
</dbReference>
<evidence type="ECO:0000256" key="3">
    <source>
        <dbReference type="ARBA" id="ARBA00003976"/>
    </source>
</evidence>
<dbReference type="PROSITE" id="PS00518">
    <property type="entry name" value="ZF_RING_1"/>
    <property type="match status" value="1"/>
</dbReference>
<evidence type="ECO:0000256" key="2">
    <source>
        <dbReference type="ARBA" id="ARBA00001947"/>
    </source>
</evidence>
<dbReference type="SMART" id="SM00647">
    <property type="entry name" value="IBR"/>
    <property type="match status" value="1"/>
</dbReference>
<dbReference type="InterPro" id="IPR017907">
    <property type="entry name" value="Znf_RING_CS"/>
</dbReference>
<comment type="catalytic activity">
    <reaction evidence="1">
        <text>[E2 ubiquitin-conjugating enzyme]-S-ubiquitinyl-L-cysteine + [acceptor protein]-L-lysine = [E2 ubiquitin-conjugating enzyme]-L-cysteine + [acceptor protein]-N(6)-ubiquitinyl-L-lysine.</text>
        <dbReference type="EC" id="2.3.2.31"/>
    </reaction>
</comment>
<dbReference type="InterPro" id="IPR013083">
    <property type="entry name" value="Znf_RING/FYVE/PHD"/>
</dbReference>
<comment type="caution">
    <text evidence="15">The sequence shown here is derived from an EMBL/GenBank/DDBJ whole genome shotgun (WGS) entry which is preliminary data.</text>
</comment>
<dbReference type="InterPro" id="IPR002867">
    <property type="entry name" value="IBR_dom"/>
</dbReference>
<evidence type="ECO:0000259" key="14">
    <source>
        <dbReference type="PROSITE" id="PS51873"/>
    </source>
</evidence>